<sequence>MTSSSCYASPKNIVTARSSQLRNVKLLDLPLYVVTGELRGAMKKNFVRSMMKNASHGLIEKKKSMRRCASMPLNVEGGLIPN</sequence>
<protein>
    <submittedName>
        <fullName evidence="1">Uncharacterized protein</fullName>
    </submittedName>
</protein>
<accession>A0A9P5U8R0</accession>
<name>A0A9P5U8R0_9AGAR</name>
<proteinExistence type="predicted"/>
<dbReference type="Proteomes" id="UP000772434">
    <property type="component" value="Unassembled WGS sequence"/>
</dbReference>
<keyword evidence="2" id="KW-1185">Reference proteome</keyword>
<evidence type="ECO:0000313" key="2">
    <source>
        <dbReference type="Proteomes" id="UP000772434"/>
    </source>
</evidence>
<comment type="caution">
    <text evidence="1">The sequence shown here is derived from an EMBL/GenBank/DDBJ whole genome shotgun (WGS) entry which is preliminary data.</text>
</comment>
<feature type="non-terminal residue" evidence="1">
    <location>
        <position position="82"/>
    </location>
</feature>
<reference evidence="1" key="1">
    <citation type="submission" date="2020-11" db="EMBL/GenBank/DDBJ databases">
        <authorList>
            <consortium name="DOE Joint Genome Institute"/>
            <person name="Ahrendt S."/>
            <person name="Riley R."/>
            <person name="Andreopoulos W."/>
            <person name="Labutti K."/>
            <person name="Pangilinan J."/>
            <person name="Ruiz-Duenas F.J."/>
            <person name="Barrasa J.M."/>
            <person name="Sanchez-Garcia M."/>
            <person name="Camarero S."/>
            <person name="Miyauchi S."/>
            <person name="Serrano A."/>
            <person name="Linde D."/>
            <person name="Babiker R."/>
            <person name="Drula E."/>
            <person name="Ayuso-Fernandez I."/>
            <person name="Pacheco R."/>
            <person name="Padilla G."/>
            <person name="Ferreira P."/>
            <person name="Barriuso J."/>
            <person name="Kellner H."/>
            <person name="Castanera R."/>
            <person name="Alfaro M."/>
            <person name="Ramirez L."/>
            <person name="Pisabarro A.G."/>
            <person name="Kuo A."/>
            <person name="Tritt A."/>
            <person name="Lipzen A."/>
            <person name="He G."/>
            <person name="Yan M."/>
            <person name="Ng V."/>
            <person name="Cullen D."/>
            <person name="Martin F."/>
            <person name="Rosso M.-N."/>
            <person name="Henrissat B."/>
            <person name="Hibbett D."/>
            <person name="Martinez A.T."/>
            <person name="Grigoriev I.V."/>
        </authorList>
    </citation>
    <scope>NUCLEOTIDE SEQUENCE</scope>
    <source>
        <strain evidence="1">AH 40177</strain>
    </source>
</reference>
<evidence type="ECO:0000313" key="1">
    <source>
        <dbReference type="EMBL" id="KAF9071235.1"/>
    </source>
</evidence>
<dbReference type="AlphaFoldDB" id="A0A9P5U8R0"/>
<gene>
    <name evidence="1" type="ORF">BDP27DRAFT_1322572</name>
</gene>
<organism evidence="1 2">
    <name type="scientific">Rhodocollybia butyracea</name>
    <dbReference type="NCBI Taxonomy" id="206335"/>
    <lineage>
        <taxon>Eukaryota</taxon>
        <taxon>Fungi</taxon>
        <taxon>Dikarya</taxon>
        <taxon>Basidiomycota</taxon>
        <taxon>Agaricomycotina</taxon>
        <taxon>Agaricomycetes</taxon>
        <taxon>Agaricomycetidae</taxon>
        <taxon>Agaricales</taxon>
        <taxon>Marasmiineae</taxon>
        <taxon>Omphalotaceae</taxon>
        <taxon>Rhodocollybia</taxon>
    </lineage>
</organism>
<dbReference type="EMBL" id="JADNRY010000034">
    <property type="protein sequence ID" value="KAF9071235.1"/>
    <property type="molecule type" value="Genomic_DNA"/>
</dbReference>